<dbReference type="GeneID" id="110347012"/>
<reference evidence="5" key="1">
    <citation type="submission" date="2025-08" db="UniProtKB">
        <authorList>
            <consortium name="RefSeq"/>
        </authorList>
    </citation>
    <scope>IDENTIFICATION</scope>
</reference>
<dbReference type="InterPro" id="IPR029142">
    <property type="entry name" value="SPRR2"/>
</dbReference>
<dbReference type="PRINTS" id="PR00021">
    <property type="entry name" value="PRORICH"/>
</dbReference>
<sequence length="147" mass="16078">MSHSSSMDLQRETCRKRGPPNSPEGLGSRRFSSPAEGPSRGNATVITTREEPDLIFGAQPGFFKCFEAFTSPGKMSYQQQQQCKLPCPPPPQVLEPCPPKVPEPCPPKVPEHCPPKVPVPCPAPSSQQKCPPVQHPPCQQECLPKQK</sequence>
<feature type="region of interest" description="Disordered" evidence="3">
    <location>
        <begin position="121"/>
        <end position="147"/>
    </location>
</feature>
<dbReference type="Pfam" id="PF14820">
    <property type="entry name" value="SPRR2"/>
    <property type="match status" value="1"/>
</dbReference>
<evidence type="ECO:0000256" key="2">
    <source>
        <dbReference type="ARBA" id="ARBA00022737"/>
    </source>
</evidence>
<gene>
    <name evidence="5" type="primary">LOC110347012</name>
</gene>
<evidence type="ECO:0000313" key="5">
    <source>
        <dbReference type="RefSeq" id="XP_021104968.1"/>
    </source>
</evidence>
<dbReference type="AlphaFoldDB" id="A0AAX6SAA2"/>
<keyword evidence="4" id="KW-1185">Reference proteome</keyword>
<evidence type="ECO:0000256" key="3">
    <source>
        <dbReference type="SAM" id="MobiDB-lite"/>
    </source>
</evidence>
<name>A0AAX6SAA2_HETGA</name>
<evidence type="ECO:0000313" key="4">
    <source>
        <dbReference type="Proteomes" id="UP000694906"/>
    </source>
</evidence>
<protein>
    <submittedName>
        <fullName evidence="5">Cornifin alpha-like</fullName>
    </submittedName>
</protein>
<comment type="similarity">
    <text evidence="1">Belongs to the cornifin (SPRR) family.</text>
</comment>
<evidence type="ECO:0000256" key="1">
    <source>
        <dbReference type="ARBA" id="ARBA00010412"/>
    </source>
</evidence>
<dbReference type="GO" id="GO:0001533">
    <property type="term" value="C:cornified envelope"/>
    <property type="evidence" value="ECO:0007669"/>
    <property type="project" value="InterPro"/>
</dbReference>
<feature type="region of interest" description="Disordered" evidence="3">
    <location>
        <begin position="1"/>
        <end position="48"/>
    </location>
</feature>
<dbReference type="RefSeq" id="XP_021104968.1">
    <property type="nucleotide sequence ID" value="XM_021249309.1"/>
</dbReference>
<keyword evidence="2" id="KW-0677">Repeat</keyword>
<proteinExistence type="inferred from homology"/>
<accession>A0AAX6SAA2</accession>
<organism evidence="4 5">
    <name type="scientific">Heterocephalus glaber</name>
    <name type="common">Naked mole rat</name>
    <dbReference type="NCBI Taxonomy" id="10181"/>
    <lineage>
        <taxon>Eukaryota</taxon>
        <taxon>Metazoa</taxon>
        <taxon>Chordata</taxon>
        <taxon>Craniata</taxon>
        <taxon>Vertebrata</taxon>
        <taxon>Euteleostomi</taxon>
        <taxon>Mammalia</taxon>
        <taxon>Eutheria</taxon>
        <taxon>Euarchontoglires</taxon>
        <taxon>Glires</taxon>
        <taxon>Rodentia</taxon>
        <taxon>Hystricomorpha</taxon>
        <taxon>Bathyergidae</taxon>
        <taxon>Heterocephalus</taxon>
    </lineage>
</organism>
<dbReference type="Proteomes" id="UP000694906">
    <property type="component" value="Unplaced"/>
</dbReference>